<protein>
    <submittedName>
        <fullName evidence="2">Uncharacterized protein</fullName>
    </submittedName>
</protein>
<organism evidence="2 3">
    <name type="scientific">Syncephalastrum racemosum</name>
    <name type="common">Filamentous fungus</name>
    <dbReference type="NCBI Taxonomy" id="13706"/>
    <lineage>
        <taxon>Eukaryota</taxon>
        <taxon>Fungi</taxon>
        <taxon>Fungi incertae sedis</taxon>
        <taxon>Mucoromycota</taxon>
        <taxon>Mucoromycotina</taxon>
        <taxon>Mucoromycetes</taxon>
        <taxon>Mucorales</taxon>
        <taxon>Syncephalastraceae</taxon>
        <taxon>Syncephalastrum</taxon>
    </lineage>
</organism>
<feature type="compositionally biased region" description="Polar residues" evidence="1">
    <location>
        <begin position="216"/>
        <end position="232"/>
    </location>
</feature>
<dbReference type="InParanoid" id="A0A1X2HGL6"/>
<feature type="compositionally biased region" description="Basic residues" evidence="1">
    <location>
        <begin position="198"/>
        <end position="209"/>
    </location>
</feature>
<feature type="region of interest" description="Disordered" evidence="1">
    <location>
        <begin position="32"/>
        <end position="56"/>
    </location>
</feature>
<keyword evidence="3" id="KW-1185">Reference proteome</keyword>
<feature type="region of interest" description="Disordered" evidence="1">
    <location>
        <begin position="164"/>
        <end position="234"/>
    </location>
</feature>
<evidence type="ECO:0000256" key="1">
    <source>
        <dbReference type="SAM" id="MobiDB-lite"/>
    </source>
</evidence>
<dbReference type="OMA" id="AHIMTAT"/>
<feature type="region of interest" description="Disordered" evidence="1">
    <location>
        <begin position="70"/>
        <end position="125"/>
    </location>
</feature>
<sequence length="373" mass="42218">MTNENQAMHAPSLFVRLQQEDKLSMTNDLASVLPPTVTSTPLHRKQHRHHVKRKMGGRAQVNKVVPGRSAAVHTDTEAEEEHKQASHPLRRTRSQQFDRTCMTFPQQEANTVEKDHKSPRRRSYPASFVSHQALAAPVEQTFNAEASNLVPPDRAAYPAAAAAASSTSNTAYDTTTQSSASSSSGISSRTPSTANARRLPHHQHHHHPQARLLRSQFISRPTTDTNDTSTLQREQDRIDKEYRCLKRYCDPMTESLSRCLQKASVRRQLNRSRSTFDARHTEQMARGWQPSQRQQHQQQQQRQRTNDPVRPVHLSHIQIAHQRHQKTKHVQDTPLGSFASYLSSSSDTSSSPGLFGIRWADSIWYRIVAGSSQ</sequence>
<dbReference type="AlphaFoldDB" id="A0A1X2HGL6"/>
<feature type="compositionally biased region" description="Basic and acidic residues" evidence="1">
    <location>
        <begin position="74"/>
        <end position="84"/>
    </location>
</feature>
<feature type="compositionally biased region" description="Low complexity" evidence="1">
    <location>
        <begin position="164"/>
        <end position="197"/>
    </location>
</feature>
<feature type="compositionally biased region" description="Basic and acidic residues" evidence="1">
    <location>
        <begin position="274"/>
        <end position="283"/>
    </location>
</feature>
<feature type="compositionally biased region" description="Low complexity" evidence="1">
    <location>
        <begin position="292"/>
        <end position="303"/>
    </location>
</feature>
<reference evidence="2 3" key="1">
    <citation type="submission" date="2016-07" db="EMBL/GenBank/DDBJ databases">
        <title>Pervasive Adenine N6-methylation of Active Genes in Fungi.</title>
        <authorList>
            <consortium name="DOE Joint Genome Institute"/>
            <person name="Mondo S.J."/>
            <person name="Dannebaum R.O."/>
            <person name="Kuo R.C."/>
            <person name="Labutti K."/>
            <person name="Haridas S."/>
            <person name="Kuo A."/>
            <person name="Salamov A."/>
            <person name="Ahrendt S.R."/>
            <person name="Lipzen A."/>
            <person name="Sullivan W."/>
            <person name="Andreopoulos W.B."/>
            <person name="Clum A."/>
            <person name="Lindquist E."/>
            <person name="Daum C."/>
            <person name="Ramamoorthy G.K."/>
            <person name="Gryganskyi A."/>
            <person name="Culley D."/>
            <person name="Magnuson J.K."/>
            <person name="James T.Y."/>
            <person name="O'Malley M.A."/>
            <person name="Stajich J.E."/>
            <person name="Spatafora J.W."/>
            <person name="Visel A."/>
            <person name="Grigoriev I.V."/>
        </authorList>
    </citation>
    <scope>NUCLEOTIDE SEQUENCE [LARGE SCALE GENOMIC DNA]</scope>
    <source>
        <strain evidence="2 3">NRRL 2496</strain>
    </source>
</reference>
<dbReference type="EMBL" id="MCGN01000004">
    <property type="protein sequence ID" value="ORY98067.1"/>
    <property type="molecule type" value="Genomic_DNA"/>
</dbReference>
<dbReference type="Proteomes" id="UP000242180">
    <property type="component" value="Unassembled WGS sequence"/>
</dbReference>
<accession>A0A1X2HGL6</accession>
<proteinExistence type="predicted"/>
<dbReference type="OrthoDB" id="2279830at2759"/>
<feature type="compositionally biased region" description="Polar residues" evidence="1">
    <location>
        <begin position="94"/>
        <end position="110"/>
    </location>
</feature>
<evidence type="ECO:0000313" key="2">
    <source>
        <dbReference type="EMBL" id="ORY98067.1"/>
    </source>
</evidence>
<feature type="region of interest" description="Disordered" evidence="1">
    <location>
        <begin position="269"/>
        <end position="308"/>
    </location>
</feature>
<feature type="compositionally biased region" description="Basic residues" evidence="1">
    <location>
        <begin position="42"/>
        <end position="56"/>
    </location>
</feature>
<comment type="caution">
    <text evidence="2">The sequence shown here is derived from an EMBL/GenBank/DDBJ whole genome shotgun (WGS) entry which is preliminary data.</text>
</comment>
<name>A0A1X2HGL6_SYNRA</name>
<gene>
    <name evidence="2" type="ORF">BCR43DRAFT_563385</name>
</gene>
<evidence type="ECO:0000313" key="3">
    <source>
        <dbReference type="Proteomes" id="UP000242180"/>
    </source>
</evidence>